<dbReference type="InterPro" id="IPR011009">
    <property type="entry name" value="Kinase-like_dom_sf"/>
</dbReference>
<evidence type="ECO:0000313" key="2">
    <source>
        <dbReference type="EMBL" id="KAF2677544.1"/>
    </source>
</evidence>
<dbReference type="Pfam" id="PF01636">
    <property type="entry name" value="APH"/>
    <property type="match status" value="1"/>
</dbReference>
<dbReference type="AlphaFoldDB" id="A0A6G1IH39"/>
<evidence type="ECO:0000259" key="1">
    <source>
        <dbReference type="Pfam" id="PF01636"/>
    </source>
</evidence>
<organism evidence="2 3">
    <name type="scientific">Lentithecium fluviatile CBS 122367</name>
    <dbReference type="NCBI Taxonomy" id="1168545"/>
    <lineage>
        <taxon>Eukaryota</taxon>
        <taxon>Fungi</taxon>
        <taxon>Dikarya</taxon>
        <taxon>Ascomycota</taxon>
        <taxon>Pezizomycotina</taxon>
        <taxon>Dothideomycetes</taxon>
        <taxon>Pleosporomycetidae</taxon>
        <taxon>Pleosporales</taxon>
        <taxon>Massarineae</taxon>
        <taxon>Lentitheciaceae</taxon>
        <taxon>Lentithecium</taxon>
    </lineage>
</organism>
<dbReference type="InterPro" id="IPR051678">
    <property type="entry name" value="AGP_Transferase"/>
</dbReference>
<dbReference type="OrthoDB" id="10003767at2759"/>
<protein>
    <recommendedName>
        <fullName evidence="1">Aminoglycoside phosphotransferase domain-containing protein</fullName>
    </recommendedName>
</protein>
<dbReference type="PANTHER" id="PTHR21310:SF51">
    <property type="entry name" value="AMINOGLYCOSIDE PHOSPHOTRANSFERASE DOMAIN-CONTAINING PROTEIN"/>
    <property type="match status" value="1"/>
</dbReference>
<dbReference type="Proteomes" id="UP000799291">
    <property type="component" value="Unassembled WGS sequence"/>
</dbReference>
<gene>
    <name evidence="2" type="ORF">K458DRAFT_409564</name>
</gene>
<sequence length="304" mass="34912">MKYIRQKTDIPVPKIHGWDPSLANVLGAPYVIMDAVGGKPAWALWCARDELPEKPSFETYMARYRFLRNLDPVMAELRKLSFDKIGQLQFEHDPDTEDSPPPTVGHYFEYYTDRMHLQERTIAARDGELIGAHLRGGFIFSDLICGSILGVENTDESFLLTHPDLGCQDIWVDSDGNITGIIDWEDWDREYKLEKSYHTPWALDQYREIYTQAMKKALEPFNDDWRFTTQSGLYCAATEAVTYGGLGAFISRLFKEITPLRAVDEDKFLKKLGGERGWLCAEEMLVHELEKLFEPIDTNAKVLS</sequence>
<dbReference type="EMBL" id="MU005621">
    <property type="protein sequence ID" value="KAF2677544.1"/>
    <property type="molecule type" value="Genomic_DNA"/>
</dbReference>
<dbReference type="SUPFAM" id="SSF56112">
    <property type="entry name" value="Protein kinase-like (PK-like)"/>
    <property type="match status" value="1"/>
</dbReference>
<accession>A0A6G1IH39</accession>
<dbReference type="PANTHER" id="PTHR21310">
    <property type="entry name" value="AMINOGLYCOSIDE PHOSPHOTRANSFERASE-RELATED-RELATED"/>
    <property type="match status" value="1"/>
</dbReference>
<name>A0A6G1IH39_9PLEO</name>
<reference evidence="2" key="1">
    <citation type="journal article" date="2020" name="Stud. Mycol.">
        <title>101 Dothideomycetes genomes: a test case for predicting lifestyles and emergence of pathogens.</title>
        <authorList>
            <person name="Haridas S."/>
            <person name="Albert R."/>
            <person name="Binder M."/>
            <person name="Bloem J."/>
            <person name="Labutti K."/>
            <person name="Salamov A."/>
            <person name="Andreopoulos B."/>
            <person name="Baker S."/>
            <person name="Barry K."/>
            <person name="Bills G."/>
            <person name="Bluhm B."/>
            <person name="Cannon C."/>
            <person name="Castanera R."/>
            <person name="Culley D."/>
            <person name="Daum C."/>
            <person name="Ezra D."/>
            <person name="Gonzalez J."/>
            <person name="Henrissat B."/>
            <person name="Kuo A."/>
            <person name="Liang C."/>
            <person name="Lipzen A."/>
            <person name="Lutzoni F."/>
            <person name="Magnuson J."/>
            <person name="Mondo S."/>
            <person name="Nolan M."/>
            <person name="Ohm R."/>
            <person name="Pangilinan J."/>
            <person name="Park H.-J."/>
            <person name="Ramirez L."/>
            <person name="Alfaro M."/>
            <person name="Sun H."/>
            <person name="Tritt A."/>
            <person name="Yoshinaga Y."/>
            <person name="Zwiers L.-H."/>
            <person name="Turgeon B."/>
            <person name="Goodwin S."/>
            <person name="Spatafora J."/>
            <person name="Crous P."/>
            <person name="Grigoriev I."/>
        </authorList>
    </citation>
    <scope>NUCLEOTIDE SEQUENCE</scope>
    <source>
        <strain evidence="2">CBS 122367</strain>
    </source>
</reference>
<keyword evidence="3" id="KW-1185">Reference proteome</keyword>
<evidence type="ECO:0000313" key="3">
    <source>
        <dbReference type="Proteomes" id="UP000799291"/>
    </source>
</evidence>
<dbReference type="InterPro" id="IPR002575">
    <property type="entry name" value="Aminoglycoside_PTrfase"/>
</dbReference>
<proteinExistence type="predicted"/>
<feature type="domain" description="Aminoglycoside phosphotransferase" evidence="1">
    <location>
        <begin position="8"/>
        <end position="187"/>
    </location>
</feature>